<proteinExistence type="predicted"/>
<keyword evidence="2" id="KW-1185">Reference proteome</keyword>
<gene>
    <name evidence="1" type="ORF">SMRZ_LOCUS4557</name>
</gene>
<sequence length="142" mass="16661">MLNEKQRTTMENNWKRIQEALTSTCLEVLGCKRHHHKEWIFIEKLDKIKERKNKKTAINNSRTRAEKVKAHAEYTGLRKRVYRSIITGKQKYVEDLAATVEKASTEGNIKKLYYITKKLAGKYSKPERSVKDMEGKPVTEIH</sequence>
<accession>A0A3P8ABZ7</accession>
<reference evidence="1 2" key="1">
    <citation type="submission" date="2018-11" db="EMBL/GenBank/DDBJ databases">
        <authorList>
            <consortium name="Pathogen Informatics"/>
        </authorList>
    </citation>
    <scope>NUCLEOTIDE SEQUENCE [LARGE SCALE GENOMIC DNA]</scope>
    <source>
        <strain evidence="1 2">Zambia</strain>
    </source>
</reference>
<protein>
    <submittedName>
        <fullName evidence="1">Uncharacterized protein</fullName>
    </submittedName>
</protein>
<dbReference type="AlphaFoldDB" id="A0A3P8ABZ7"/>
<evidence type="ECO:0000313" key="1">
    <source>
        <dbReference type="EMBL" id="VDO62168.1"/>
    </source>
</evidence>
<dbReference type="Proteomes" id="UP000277204">
    <property type="component" value="Unassembled WGS sequence"/>
</dbReference>
<organism evidence="1 2">
    <name type="scientific">Schistosoma margrebowiei</name>
    <dbReference type="NCBI Taxonomy" id="48269"/>
    <lineage>
        <taxon>Eukaryota</taxon>
        <taxon>Metazoa</taxon>
        <taxon>Spiralia</taxon>
        <taxon>Lophotrochozoa</taxon>
        <taxon>Platyhelminthes</taxon>
        <taxon>Trematoda</taxon>
        <taxon>Digenea</taxon>
        <taxon>Strigeidida</taxon>
        <taxon>Schistosomatoidea</taxon>
        <taxon>Schistosomatidae</taxon>
        <taxon>Schistosoma</taxon>
    </lineage>
</organism>
<dbReference type="EMBL" id="UZAI01001460">
    <property type="protein sequence ID" value="VDO62168.1"/>
    <property type="molecule type" value="Genomic_DNA"/>
</dbReference>
<evidence type="ECO:0000313" key="2">
    <source>
        <dbReference type="Proteomes" id="UP000277204"/>
    </source>
</evidence>
<name>A0A3P8ABZ7_9TREM</name>